<dbReference type="STRING" id="471853.Bcav_4156"/>
<dbReference type="Proteomes" id="UP000007962">
    <property type="component" value="Chromosome"/>
</dbReference>
<keyword evidence="4" id="KW-1185">Reference proteome</keyword>
<evidence type="ECO:0000313" key="3">
    <source>
        <dbReference type="EMBL" id="ACQ82395.1"/>
    </source>
</evidence>
<protein>
    <recommendedName>
        <fullName evidence="5">Integral membrane protein</fullName>
    </recommendedName>
</protein>
<gene>
    <name evidence="3" type="ordered locus">Bcav_4156</name>
</gene>
<keyword evidence="2" id="KW-0472">Membrane</keyword>
<sequence>MSIRTDPAGVPTPSPTLRPTRPPRAWAWTGVAAGVLGIATIQASMATSVDWEATAGDAEAMLADAATKQGAFLAFHLLACLTMLALPIFGAGLKRRLDQQGPAGALHGQVGLAGLLLTAAALLLGSGLDTQFALGFSEPELFVPESAAFYTDWVATIPWLWVGAGLTALALSAASLRHGAAPRWIGVVSLVLGALTVVAGISPLQYMAGFVGPIWLLVVSLGFALGDRR</sequence>
<feature type="transmembrane region" description="Helical" evidence="2">
    <location>
        <begin position="207"/>
        <end position="226"/>
    </location>
</feature>
<dbReference type="EMBL" id="CP001618">
    <property type="protein sequence ID" value="ACQ82395.1"/>
    <property type="molecule type" value="Genomic_DNA"/>
</dbReference>
<dbReference type="RefSeq" id="WP_015884632.1">
    <property type="nucleotide sequence ID" value="NC_012669.1"/>
</dbReference>
<feature type="transmembrane region" description="Helical" evidence="2">
    <location>
        <begin position="148"/>
        <end position="172"/>
    </location>
</feature>
<dbReference type="AlphaFoldDB" id="C5C637"/>
<feature type="region of interest" description="Disordered" evidence="1">
    <location>
        <begin position="1"/>
        <end position="23"/>
    </location>
</feature>
<feature type="transmembrane region" description="Helical" evidence="2">
    <location>
        <begin position="25"/>
        <end position="45"/>
    </location>
</feature>
<evidence type="ECO:0000313" key="4">
    <source>
        <dbReference type="Proteomes" id="UP000007962"/>
    </source>
</evidence>
<evidence type="ECO:0000256" key="2">
    <source>
        <dbReference type="SAM" id="Phobius"/>
    </source>
</evidence>
<dbReference type="HOGENOM" id="CLU_1222965_0_0_11"/>
<organism evidence="3 4">
    <name type="scientific">Beutenbergia cavernae (strain ATCC BAA-8 / DSM 12333 / CCUG 43141 / JCM 11478 / NBRC 16432 / NCIMB 13614 / HKI 0122)</name>
    <dbReference type="NCBI Taxonomy" id="471853"/>
    <lineage>
        <taxon>Bacteria</taxon>
        <taxon>Bacillati</taxon>
        <taxon>Actinomycetota</taxon>
        <taxon>Actinomycetes</taxon>
        <taxon>Micrococcales</taxon>
        <taxon>Beutenbergiaceae</taxon>
        <taxon>Beutenbergia</taxon>
    </lineage>
</organism>
<evidence type="ECO:0008006" key="5">
    <source>
        <dbReference type="Google" id="ProtNLM"/>
    </source>
</evidence>
<feature type="transmembrane region" description="Helical" evidence="2">
    <location>
        <begin position="105"/>
        <end position="128"/>
    </location>
</feature>
<dbReference type="KEGG" id="bcv:Bcav_4156"/>
<evidence type="ECO:0000256" key="1">
    <source>
        <dbReference type="SAM" id="MobiDB-lite"/>
    </source>
</evidence>
<accession>C5C637</accession>
<dbReference type="eggNOG" id="ENOG502ZYE8">
    <property type="taxonomic scope" value="Bacteria"/>
</dbReference>
<feature type="transmembrane region" description="Helical" evidence="2">
    <location>
        <begin position="184"/>
        <end position="201"/>
    </location>
</feature>
<keyword evidence="2" id="KW-1133">Transmembrane helix</keyword>
<feature type="compositionally biased region" description="Pro residues" evidence="1">
    <location>
        <begin position="10"/>
        <end position="22"/>
    </location>
</feature>
<reference evidence="3 4" key="1">
    <citation type="journal article" date="2009" name="Stand. Genomic Sci.">
        <title>Complete genome sequence of Beutenbergia cavernae type strain (HKI 0122).</title>
        <authorList>
            <person name="Land M."/>
            <person name="Pukall R."/>
            <person name="Abt B."/>
            <person name="Goker M."/>
            <person name="Rohde M."/>
            <person name="Glavina Del Rio T."/>
            <person name="Tice H."/>
            <person name="Copeland A."/>
            <person name="Cheng J.F."/>
            <person name="Lucas S."/>
            <person name="Chen F."/>
            <person name="Nolan M."/>
            <person name="Bruce D."/>
            <person name="Goodwin L."/>
            <person name="Pitluck S."/>
            <person name="Ivanova N."/>
            <person name="Mavromatis K."/>
            <person name="Ovchinnikova G."/>
            <person name="Pati A."/>
            <person name="Chen A."/>
            <person name="Palaniappan K."/>
            <person name="Hauser L."/>
            <person name="Chang Y.J."/>
            <person name="Jefferies C.C."/>
            <person name="Saunders E."/>
            <person name="Brettin T."/>
            <person name="Detter J.C."/>
            <person name="Han C."/>
            <person name="Chain P."/>
            <person name="Bristow J."/>
            <person name="Eisen J.A."/>
            <person name="Markowitz V."/>
            <person name="Hugenholtz P."/>
            <person name="Kyrpides N.C."/>
            <person name="Klenk H.P."/>
            <person name="Lapidus A."/>
        </authorList>
    </citation>
    <scope>NUCLEOTIDE SEQUENCE [LARGE SCALE GENOMIC DNA]</scope>
    <source>
        <strain evidence="4">ATCC BAA-8 / DSM 12333 / NBRC 16432</strain>
    </source>
</reference>
<proteinExistence type="predicted"/>
<feature type="transmembrane region" description="Helical" evidence="2">
    <location>
        <begin position="71"/>
        <end position="93"/>
    </location>
</feature>
<keyword evidence="2" id="KW-0812">Transmembrane</keyword>
<name>C5C637_BEUC1</name>